<accession>A0AAV7L147</accession>
<feature type="region of interest" description="Disordered" evidence="1">
    <location>
        <begin position="172"/>
        <end position="238"/>
    </location>
</feature>
<dbReference type="Proteomes" id="UP001066276">
    <property type="component" value="Chromosome 12"/>
</dbReference>
<organism evidence="2 3">
    <name type="scientific">Pleurodeles waltl</name>
    <name type="common">Iberian ribbed newt</name>
    <dbReference type="NCBI Taxonomy" id="8319"/>
    <lineage>
        <taxon>Eukaryota</taxon>
        <taxon>Metazoa</taxon>
        <taxon>Chordata</taxon>
        <taxon>Craniata</taxon>
        <taxon>Vertebrata</taxon>
        <taxon>Euteleostomi</taxon>
        <taxon>Amphibia</taxon>
        <taxon>Batrachia</taxon>
        <taxon>Caudata</taxon>
        <taxon>Salamandroidea</taxon>
        <taxon>Salamandridae</taxon>
        <taxon>Pleurodelinae</taxon>
        <taxon>Pleurodeles</taxon>
    </lineage>
</organism>
<protein>
    <recommendedName>
        <fullName evidence="4">Gag protein</fullName>
    </recommendedName>
</protein>
<sequence>MTQEAIRGGSMGTPQIMAPGEQVIEQPRPLMDLSPVGAPLEAMRQAGLGVLNPQTMSTKTSHSPMMHAGNISLQDFTVQQLNEWLEKTYTSQKTAVVTVEPEKEKQDEYLNFVRLGAEAAELVEGTMGVNRLESYTEAELRYLCPKITKEVGKVHQRLSNLADKYNIDIGNTKGLIPSEAGGGSRPPRGNRHMAAPRSKDRGGHSGFPAGLAGDRQKAARQPSGKPLPTRKPAPNGAGGVGMCDGCSLHPSRISVSALQTLKYTVGPSYGGPCSAHAIGMGTAGAPRGPTAPPTAILFLAGEPPGTGWR</sequence>
<comment type="caution">
    <text evidence="2">The sequence shown here is derived from an EMBL/GenBank/DDBJ whole genome shotgun (WGS) entry which is preliminary data.</text>
</comment>
<dbReference type="EMBL" id="JANPWB010000016">
    <property type="protein sequence ID" value="KAJ1084344.1"/>
    <property type="molecule type" value="Genomic_DNA"/>
</dbReference>
<dbReference type="AlphaFoldDB" id="A0AAV7L147"/>
<evidence type="ECO:0008006" key="4">
    <source>
        <dbReference type="Google" id="ProtNLM"/>
    </source>
</evidence>
<evidence type="ECO:0000256" key="1">
    <source>
        <dbReference type="SAM" id="MobiDB-lite"/>
    </source>
</evidence>
<evidence type="ECO:0000313" key="3">
    <source>
        <dbReference type="Proteomes" id="UP001066276"/>
    </source>
</evidence>
<gene>
    <name evidence="2" type="ORF">NDU88_004495</name>
</gene>
<keyword evidence="3" id="KW-1185">Reference proteome</keyword>
<proteinExistence type="predicted"/>
<reference evidence="2" key="1">
    <citation type="journal article" date="2022" name="bioRxiv">
        <title>Sequencing and chromosome-scale assembly of the giantPleurodeles waltlgenome.</title>
        <authorList>
            <person name="Brown T."/>
            <person name="Elewa A."/>
            <person name="Iarovenko S."/>
            <person name="Subramanian E."/>
            <person name="Araus A.J."/>
            <person name="Petzold A."/>
            <person name="Susuki M."/>
            <person name="Suzuki K.-i.T."/>
            <person name="Hayashi T."/>
            <person name="Toyoda A."/>
            <person name="Oliveira C."/>
            <person name="Osipova E."/>
            <person name="Leigh N.D."/>
            <person name="Simon A."/>
            <person name="Yun M.H."/>
        </authorList>
    </citation>
    <scope>NUCLEOTIDE SEQUENCE</scope>
    <source>
        <strain evidence="2">20211129_DDA</strain>
        <tissue evidence="2">Liver</tissue>
    </source>
</reference>
<evidence type="ECO:0000313" key="2">
    <source>
        <dbReference type="EMBL" id="KAJ1084344.1"/>
    </source>
</evidence>
<name>A0AAV7L147_PLEWA</name>